<keyword evidence="4" id="KW-1185">Reference proteome</keyword>
<feature type="compositionally biased region" description="Acidic residues" evidence="1">
    <location>
        <begin position="324"/>
        <end position="339"/>
    </location>
</feature>
<organism evidence="3 4">
    <name type="scientific">Galerina marginata (strain CBS 339.88)</name>
    <dbReference type="NCBI Taxonomy" id="685588"/>
    <lineage>
        <taxon>Eukaryota</taxon>
        <taxon>Fungi</taxon>
        <taxon>Dikarya</taxon>
        <taxon>Basidiomycota</taxon>
        <taxon>Agaricomycotina</taxon>
        <taxon>Agaricomycetes</taxon>
        <taxon>Agaricomycetidae</taxon>
        <taxon>Agaricales</taxon>
        <taxon>Agaricineae</taxon>
        <taxon>Strophariaceae</taxon>
        <taxon>Galerina</taxon>
    </lineage>
</organism>
<dbReference type="AlphaFoldDB" id="A0A067S711"/>
<dbReference type="PROSITE" id="PS00028">
    <property type="entry name" value="ZINC_FINGER_C2H2_1"/>
    <property type="match status" value="2"/>
</dbReference>
<sequence length="402" mass="43898">MPSNISCQCPEPKCRYSCSKHGNLDTHKRTCHYPHVTFTFYRGKVKYDTTHITRRSSTEEITCPHPSCDVAFVDTRRVITHYKIAHNVPENFDMKCSTSNADIPPFPEPFPSVSQQGVYVSQLVVETPLQNDASRTQWVPFASQAQSAGTTPLAHDAESTTMTSLQNLAPDPFLSPSSFSTAPVLSTPPFSHSPAGSLFSSCSSAGHSPFSPPFHQPNISHMPLFSSLHSPGSPNSLPENLAVESHALPPTHLSQSSPILSHLLSPIHLTPVHQSSPPPSTFMYYTFAGGQQAPTIRPDLDDPILLQARPTRSCAKKLYAESNAETDESGDEIPMEIDAEGPTNPSDMDITEDGSQDGSQDDEDSEMLSVEIKKILEKVLTQVNSTPERFPSNDLPPPPGHF</sequence>
<reference evidence="4" key="1">
    <citation type="journal article" date="2014" name="Proc. Natl. Acad. Sci. U.S.A.">
        <title>Extensive sampling of basidiomycete genomes demonstrates inadequacy of the white-rot/brown-rot paradigm for wood decay fungi.</title>
        <authorList>
            <person name="Riley R."/>
            <person name="Salamov A.A."/>
            <person name="Brown D.W."/>
            <person name="Nagy L.G."/>
            <person name="Floudas D."/>
            <person name="Held B.W."/>
            <person name="Levasseur A."/>
            <person name="Lombard V."/>
            <person name="Morin E."/>
            <person name="Otillar R."/>
            <person name="Lindquist E.A."/>
            <person name="Sun H."/>
            <person name="LaButti K.M."/>
            <person name="Schmutz J."/>
            <person name="Jabbour D."/>
            <person name="Luo H."/>
            <person name="Baker S.E."/>
            <person name="Pisabarro A.G."/>
            <person name="Walton J.D."/>
            <person name="Blanchette R.A."/>
            <person name="Henrissat B."/>
            <person name="Martin F."/>
            <person name="Cullen D."/>
            <person name="Hibbett D.S."/>
            <person name="Grigoriev I.V."/>
        </authorList>
    </citation>
    <scope>NUCLEOTIDE SEQUENCE [LARGE SCALE GENOMIC DNA]</scope>
    <source>
        <strain evidence="4">CBS 339.88</strain>
    </source>
</reference>
<feature type="compositionally biased region" description="Acidic residues" evidence="1">
    <location>
        <begin position="349"/>
        <end position="366"/>
    </location>
</feature>
<dbReference type="HOGENOM" id="CLU_685194_0_0_1"/>
<dbReference type="EMBL" id="KL142421">
    <property type="protein sequence ID" value="KDR66640.1"/>
    <property type="molecule type" value="Genomic_DNA"/>
</dbReference>
<feature type="domain" description="C2H2-type" evidence="2">
    <location>
        <begin position="63"/>
        <end position="86"/>
    </location>
</feature>
<feature type="region of interest" description="Disordered" evidence="1">
    <location>
        <begin position="319"/>
        <end position="369"/>
    </location>
</feature>
<dbReference type="InterPro" id="IPR013087">
    <property type="entry name" value="Znf_C2H2_type"/>
</dbReference>
<gene>
    <name evidence="3" type="ORF">GALMADRAFT_216863</name>
</gene>
<feature type="region of interest" description="Disordered" evidence="1">
    <location>
        <begin position="382"/>
        <end position="402"/>
    </location>
</feature>
<dbReference type="STRING" id="685588.A0A067S711"/>
<evidence type="ECO:0000259" key="2">
    <source>
        <dbReference type="PROSITE" id="PS00028"/>
    </source>
</evidence>
<protein>
    <recommendedName>
        <fullName evidence="2">C2H2-type domain-containing protein</fullName>
    </recommendedName>
</protein>
<proteinExistence type="predicted"/>
<accession>A0A067S711</accession>
<dbReference type="SMART" id="SM00355">
    <property type="entry name" value="ZnF_C2H2"/>
    <property type="match status" value="2"/>
</dbReference>
<evidence type="ECO:0000313" key="3">
    <source>
        <dbReference type="EMBL" id="KDR66640.1"/>
    </source>
</evidence>
<evidence type="ECO:0000256" key="1">
    <source>
        <dbReference type="SAM" id="MobiDB-lite"/>
    </source>
</evidence>
<feature type="domain" description="C2H2-type" evidence="2">
    <location>
        <begin position="9"/>
        <end position="32"/>
    </location>
</feature>
<dbReference type="Proteomes" id="UP000027222">
    <property type="component" value="Unassembled WGS sequence"/>
</dbReference>
<evidence type="ECO:0000313" key="4">
    <source>
        <dbReference type="Proteomes" id="UP000027222"/>
    </source>
</evidence>
<name>A0A067S711_GALM3</name>